<feature type="domain" description="GP-PDE" evidence="1">
    <location>
        <begin position="18"/>
        <end position="276"/>
    </location>
</feature>
<dbReference type="Gene3D" id="3.20.20.190">
    <property type="entry name" value="Phosphatidylinositol (PI) phosphodiesterase"/>
    <property type="match status" value="1"/>
</dbReference>
<dbReference type="InterPro" id="IPR030395">
    <property type="entry name" value="GP_PDE_dom"/>
</dbReference>
<dbReference type="OrthoDB" id="197419at2759"/>
<reference evidence="5" key="1">
    <citation type="submission" date="2016-04" db="UniProtKB">
        <authorList>
            <consortium name="WormBaseParasite"/>
        </authorList>
    </citation>
    <scope>IDENTIFICATION</scope>
</reference>
<dbReference type="GO" id="GO:0008889">
    <property type="term" value="F:glycerophosphodiester phosphodiesterase activity"/>
    <property type="evidence" value="ECO:0007669"/>
    <property type="project" value="TreeGrafter"/>
</dbReference>
<evidence type="ECO:0000313" key="3">
    <source>
        <dbReference type="Proteomes" id="UP000038040"/>
    </source>
</evidence>
<dbReference type="GO" id="GO:0070291">
    <property type="term" value="P:N-acylethanolamine metabolic process"/>
    <property type="evidence" value="ECO:0007669"/>
    <property type="project" value="TreeGrafter"/>
</dbReference>
<evidence type="ECO:0000259" key="1">
    <source>
        <dbReference type="PROSITE" id="PS51704"/>
    </source>
</evidence>
<sequence length="276" mass="31748">MPDVEFWGRAAADFFQSIKIGGHRGAPRIAPENTLESFEKAYESGVDLIEFDLMLTKDDVVVVMHDDNLLRTCGEPELIASLTIDQIKKKNAGKTFYTSGSGEANIYKIPTLEETVKFSMEHKIKMLFDMISQIANIIAKYNLYDQVIVSSFFPWVSYAVKKNDPKILTGLTWRSYFFSYEDLENTIPRFHGILHYIALFADFINIKLINSILPQFLGVEMLLTNEQDISRSIVRDMLKNNIRVVAWTVNEKEQMAYFINILKVFFEVVLITLMNV</sequence>
<evidence type="ECO:0000313" key="4">
    <source>
        <dbReference type="Proteomes" id="UP000274756"/>
    </source>
</evidence>
<dbReference type="Proteomes" id="UP000038040">
    <property type="component" value="Unplaced"/>
</dbReference>
<protein>
    <submittedName>
        <fullName evidence="5">GP-PDE domain-containing protein</fullName>
    </submittedName>
</protein>
<dbReference type="AlphaFoldDB" id="A0A158Q690"/>
<keyword evidence="4" id="KW-1185">Reference proteome</keyword>
<evidence type="ECO:0000313" key="2">
    <source>
        <dbReference type="EMBL" id="VDN53126.1"/>
    </source>
</evidence>
<gene>
    <name evidence="2" type="ORF">DME_LOCUS3099</name>
</gene>
<reference evidence="2 4" key="2">
    <citation type="submission" date="2018-11" db="EMBL/GenBank/DDBJ databases">
        <authorList>
            <consortium name="Pathogen Informatics"/>
        </authorList>
    </citation>
    <scope>NUCLEOTIDE SEQUENCE [LARGE SCALE GENOMIC DNA]</scope>
</reference>
<dbReference type="GO" id="GO:0005886">
    <property type="term" value="C:plasma membrane"/>
    <property type="evidence" value="ECO:0007669"/>
    <property type="project" value="TreeGrafter"/>
</dbReference>
<organism evidence="3 5">
    <name type="scientific">Dracunculus medinensis</name>
    <name type="common">Guinea worm</name>
    <dbReference type="NCBI Taxonomy" id="318479"/>
    <lineage>
        <taxon>Eukaryota</taxon>
        <taxon>Metazoa</taxon>
        <taxon>Ecdysozoa</taxon>
        <taxon>Nematoda</taxon>
        <taxon>Chromadorea</taxon>
        <taxon>Rhabditida</taxon>
        <taxon>Spirurina</taxon>
        <taxon>Dracunculoidea</taxon>
        <taxon>Dracunculidae</taxon>
        <taxon>Dracunculus</taxon>
    </lineage>
</organism>
<dbReference type="SUPFAM" id="SSF51695">
    <property type="entry name" value="PLC-like phosphodiesterases"/>
    <property type="match status" value="1"/>
</dbReference>
<dbReference type="EMBL" id="UYYG01000104">
    <property type="protein sequence ID" value="VDN53126.1"/>
    <property type="molecule type" value="Genomic_DNA"/>
</dbReference>
<proteinExistence type="predicted"/>
<dbReference type="GO" id="GO:0006644">
    <property type="term" value="P:phospholipid metabolic process"/>
    <property type="evidence" value="ECO:0007669"/>
    <property type="project" value="TreeGrafter"/>
</dbReference>
<dbReference type="WBParaSite" id="DME_0000938801-mRNA-1">
    <property type="protein sequence ID" value="DME_0000938801-mRNA-1"/>
    <property type="gene ID" value="DME_0000938801"/>
</dbReference>
<name>A0A158Q690_DRAME</name>
<dbReference type="STRING" id="318479.A0A158Q690"/>
<dbReference type="PROSITE" id="PS51704">
    <property type="entry name" value="GP_PDE"/>
    <property type="match status" value="1"/>
</dbReference>
<dbReference type="Pfam" id="PF03009">
    <property type="entry name" value="GDPD"/>
    <property type="match status" value="1"/>
</dbReference>
<accession>A0A158Q690</accession>
<dbReference type="PANTHER" id="PTHR46320">
    <property type="entry name" value="GLYCEROPHOSPHODIESTER PHOSPHODIESTERASE 1"/>
    <property type="match status" value="1"/>
</dbReference>
<dbReference type="InterPro" id="IPR017946">
    <property type="entry name" value="PLC-like_Pdiesterase_TIM-brl"/>
</dbReference>
<evidence type="ECO:0000313" key="5">
    <source>
        <dbReference type="WBParaSite" id="DME_0000938801-mRNA-1"/>
    </source>
</evidence>
<dbReference type="PANTHER" id="PTHR46320:SF1">
    <property type="entry name" value="GLYCEROPHOSPHODIESTER PHOSPHODIESTERASE 1"/>
    <property type="match status" value="1"/>
</dbReference>
<dbReference type="Proteomes" id="UP000274756">
    <property type="component" value="Unassembled WGS sequence"/>
</dbReference>
<dbReference type="GO" id="GO:0006580">
    <property type="term" value="P:ethanolamine metabolic process"/>
    <property type="evidence" value="ECO:0007669"/>
    <property type="project" value="TreeGrafter"/>
</dbReference>